<organism evidence="4 5">
    <name type="scientific">Klugiella xanthotipulae</name>
    <dbReference type="NCBI Taxonomy" id="244735"/>
    <lineage>
        <taxon>Bacteria</taxon>
        <taxon>Bacillati</taxon>
        <taxon>Actinomycetota</taxon>
        <taxon>Actinomycetes</taxon>
        <taxon>Micrococcales</taxon>
        <taxon>Microbacteriaceae</taxon>
        <taxon>Klugiella</taxon>
    </lineage>
</organism>
<feature type="compositionally biased region" description="Pro residues" evidence="1">
    <location>
        <begin position="1"/>
        <end position="11"/>
    </location>
</feature>
<evidence type="ECO:0000313" key="4">
    <source>
        <dbReference type="EMBL" id="TQM65957.1"/>
    </source>
</evidence>
<evidence type="ECO:0000256" key="1">
    <source>
        <dbReference type="SAM" id="MobiDB-lite"/>
    </source>
</evidence>
<feature type="region of interest" description="Disordered" evidence="1">
    <location>
        <begin position="1"/>
        <end position="26"/>
    </location>
</feature>
<feature type="domain" description="DUF4190" evidence="3">
    <location>
        <begin position="48"/>
        <end position="106"/>
    </location>
</feature>
<accession>A0A543I5V3</accession>
<keyword evidence="2" id="KW-1133">Transmembrane helix</keyword>
<reference evidence="4 5" key="1">
    <citation type="submission" date="2019-06" db="EMBL/GenBank/DDBJ databases">
        <title>Sequencing the genomes of 1000 actinobacteria strains.</title>
        <authorList>
            <person name="Klenk H.-P."/>
        </authorList>
    </citation>
    <scope>NUCLEOTIDE SEQUENCE [LARGE SCALE GENOMIC DNA]</scope>
    <source>
        <strain evidence="4 5">DSM 18031</strain>
    </source>
</reference>
<keyword evidence="5" id="KW-1185">Reference proteome</keyword>
<dbReference type="OrthoDB" id="5124674at2"/>
<dbReference type="AlphaFoldDB" id="A0A543I5V3"/>
<comment type="caution">
    <text evidence="4">The sequence shown here is derived from an EMBL/GenBank/DDBJ whole genome shotgun (WGS) entry which is preliminary data.</text>
</comment>
<dbReference type="EMBL" id="VFPN01000001">
    <property type="protein sequence ID" value="TQM65957.1"/>
    <property type="molecule type" value="Genomic_DNA"/>
</dbReference>
<dbReference type="Proteomes" id="UP000318331">
    <property type="component" value="Unassembled WGS sequence"/>
</dbReference>
<evidence type="ECO:0000313" key="5">
    <source>
        <dbReference type="Proteomes" id="UP000318331"/>
    </source>
</evidence>
<keyword evidence="2" id="KW-0812">Transmembrane</keyword>
<feature type="transmembrane region" description="Helical" evidence="2">
    <location>
        <begin position="90"/>
        <end position="119"/>
    </location>
</feature>
<feature type="compositionally biased region" description="Low complexity" evidence="1">
    <location>
        <begin position="12"/>
        <end position="26"/>
    </location>
</feature>
<keyword evidence="2" id="KW-0472">Membrane</keyword>
<evidence type="ECO:0000259" key="3">
    <source>
        <dbReference type="Pfam" id="PF13828"/>
    </source>
</evidence>
<protein>
    <submittedName>
        <fullName evidence="4">Uncharacterized protein DUF4190</fullName>
    </submittedName>
</protein>
<dbReference type="InterPro" id="IPR025241">
    <property type="entry name" value="DUF4190"/>
</dbReference>
<name>A0A543I5V3_9MICO</name>
<evidence type="ECO:0000256" key="2">
    <source>
        <dbReference type="SAM" id="Phobius"/>
    </source>
</evidence>
<dbReference type="Pfam" id="PF13828">
    <property type="entry name" value="DUF4190"/>
    <property type="match status" value="1"/>
</dbReference>
<proteinExistence type="predicted"/>
<gene>
    <name evidence="4" type="ORF">FB466_0777</name>
</gene>
<sequence>MDPNVQPPAPPQHYLQPYPQQYPQQPGYGQPTTTYVTATFPAPQPKGLSITAMILGIASFVFGFTFLVPVAAIIFGIIGRSREPAGRGMATTGIVLGIVCLVFNLLMSILFFGAFAALIGMSTGV</sequence>
<feature type="transmembrane region" description="Helical" evidence="2">
    <location>
        <begin position="50"/>
        <end position="78"/>
    </location>
</feature>
<dbReference type="RefSeq" id="WP_141915958.1">
    <property type="nucleotide sequence ID" value="NZ_BAAAYS010000026.1"/>
</dbReference>